<dbReference type="AlphaFoldDB" id="A0A0A9BAA7"/>
<dbReference type="EMBL" id="GBRH01239780">
    <property type="protein sequence ID" value="JAD58115.1"/>
    <property type="molecule type" value="Transcribed_RNA"/>
</dbReference>
<protein>
    <submittedName>
        <fullName evidence="1">Uncharacterized protein</fullName>
    </submittedName>
</protein>
<evidence type="ECO:0000313" key="1">
    <source>
        <dbReference type="EMBL" id="JAD58115.1"/>
    </source>
</evidence>
<sequence length="28" mass="3411">MIIIRALRNINIKNQKCSRFTKYLDETK</sequence>
<reference evidence="1" key="2">
    <citation type="journal article" date="2015" name="Data Brief">
        <title>Shoot transcriptome of the giant reed, Arundo donax.</title>
        <authorList>
            <person name="Barrero R.A."/>
            <person name="Guerrero F.D."/>
            <person name="Moolhuijzen P."/>
            <person name="Goolsby J.A."/>
            <person name="Tidwell J."/>
            <person name="Bellgard S.E."/>
            <person name="Bellgard M.I."/>
        </authorList>
    </citation>
    <scope>NUCLEOTIDE SEQUENCE</scope>
    <source>
        <tissue evidence="1">Shoot tissue taken approximately 20 cm above the soil surface</tissue>
    </source>
</reference>
<name>A0A0A9BAA7_ARUDO</name>
<reference evidence="1" key="1">
    <citation type="submission" date="2014-09" db="EMBL/GenBank/DDBJ databases">
        <authorList>
            <person name="Magalhaes I.L.F."/>
            <person name="Oliveira U."/>
            <person name="Santos F.R."/>
            <person name="Vidigal T.H.D.A."/>
            <person name="Brescovit A.D."/>
            <person name="Santos A.J."/>
        </authorList>
    </citation>
    <scope>NUCLEOTIDE SEQUENCE</scope>
    <source>
        <tissue evidence="1">Shoot tissue taken approximately 20 cm above the soil surface</tissue>
    </source>
</reference>
<accession>A0A0A9BAA7</accession>
<proteinExistence type="predicted"/>
<organism evidence="1">
    <name type="scientific">Arundo donax</name>
    <name type="common">Giant reed</name>
    <name type="synonym">Donax arundinaceus</name>
    <dbReference type="NCBI Taxonomy" id="35708"/>
    <lineage>
        <taxon>Eukaryota</taxon>
        <taxon>Viridiplantae</taxon>
        <taxon>Streptophyta</taxon>
        <taxon>Embryophyta</taxon>
        <taxon>Tracheophyta</taxon>
        <taxon>Spermatophyta</taxon>
        <taxon>Magnoliopsida</taxon>
        <taxon>Liliopsida</taxon>
        <taxon>Poales</taxon>
        <taxon>Poaceae</taxon>
        <taxon>PACMAD clade</taxon>
        <taxon>Arundinoideae</taxon>
        <taxon>Arundineae</taxon>
        <taxon>Arundo</taxon>
    </lineage>
</organism>